<dbReference type="Proteomes" id="UP000219514">
    <property type="component" value="Unassembled WGS sequence"/>
</dbReference>
<dbReference type="InterPro" id="IPR002491">
    <property type="entry name" value="ABC_transptr_periplasmic_BD"/>
</dbReference>
<dbReference type="AlphaFoldDB" id="A0A285EFR6"/>
<dbReference type="SUPFAM" id="SSF53807">
    <property type="entry name" value="Helical backbone' metal receptor"/>
    <property type="match status" value="1"/>
</dbReference>
<dbReference type="Pfam" id="PF01497">
    <property type="entry name" value="Peripla_BP_2"/>
    <property type="match status" value="1"/>
</dbReference>
<protein>
    <submittedName>
        <fullName evidence="3">Iron complex transport system substrate-binding protein</fullName>
    </submittedName>
</protein>
<sequence>MSACAGDDAATGDAGAATTATGAFPVTVSGDAGELTIDERPEAIVSMSASATEMLFAIGAGDQVEAVDTTSDFPAEAPTTDLSAFTPNAEAIAAHAPDLVVLSDDLNGIVDALDALEVPTLLLGAPDTLEESYAQVQTLGAATGHPDEAADVVADVQDRIAAAVESVPAEVQGMRVYHELDPSFYSATSETFIGSVYSAFGLENVADGAADASGGYPQLSAEYVVGQAPGLVVLADTVCCGQTAAALAERPAFDTVPAVREGRVFEADDDIASRWGPRVADFAESLAAVLRG</sequence>
<dbReference type="PANTHER" id="PTHR30535">
    <property type="entry name" value="VITAMIN B12-BINDING PROTEIN"/>
    <property type="match status" value="1"/>
</dbReference>
<comment type="similarity">
    <text evidence="1">Belongs to the bacterial solute-binding protein 8 family.</text>
</comment>
<dbReference type="InterPro" id="IPR050902">
    <property type="entry name" value="ABC_Transporter_SBP"/>
</dbReference>
<dbReference type="PANTHER" id="PTHR30535:SF34">
    <property type="entry name" value="MOLYBDATE-BINDING PROTEIN MOLA"/>
    <property type="match status" value="1"/>
</dbReference>
<accession>A0A285EFR6</accession>
<reference evidence="3 4" key="1">
    <citation type="submission" date="2017-09" db="EMBL/GenBank/DDBJ databases">
        <authorList>
            <person name="Ehlers B."/>
            <person name="Leendertz F.H."/>
        </authorList>
    </citation>
    <scope>NUCLEOTIDE SEQUENCE [LARGE SCALE GENOMIC DNA]</scope>
    <source>
        <strain evidence="3 4">DSM 46844</strain>
    </source>
</reference>
<dbReference type="CDD" id="cd01143">
    <property type="entry name" value="YvrC"/>
    <property type="match status" value="1"/>
</dbReference>
<evidence type="ECO:0000256" key="1">
    <source>
        <dbReference type="ARBA" id="ARBA00008814"/>
    </source>
</evidence>
<dbReference type="GO" id="GO:0071281">
    <property type="term" value="P:cellular response to iron ion"/>
    <property type="evidence" value="ECO:0007669"/>
    <property type="project" value="TreeGrafter"/>
</dbReference>
<evidence type="ECO:0000313" key="4">
    <source>
        <dbReference type="Proteomes" id="UP000219514"/>
    </source>
</evidence>
<proteinExistence type="inferred from homology"/>
<dbReference type="Gene3D" id="3.40.50.1980">
    <property type="entry name" value="Nitrogenase molybdenum iron protein domain"/>
    <property type="match status" value="2"/>
</dbReference>
<dbReference type="EMBL" id="OBDO01000009">
    <property type="protein sequence ID" value="SNX97982.1"/>
    <property type="molecule type" value="Genomic_DNA"/>
</dbReference>
<evidence type="ECO:0000313" key="3">
    <source>
        <dbReference type="EMBL" id="SNX97982.1"/>
    </source>
</evidence>
<organism evidence="3 4">
    <name type="scientific">Geodermatophilus sabuli</name>
    <dbReference type="NCBI Taxonomy" id="1564158"/>
    <lineage>
        <taxon>Bacteria</taxon>
        <taxon>Bacillati</taxon>
        <taxon>Actinomycetota</taxon>
        <taxon>Actinomycetes</taxon>
        <taxon>Geodermatophilales</taxon>
        <taxon>Geodermatophilaceae</taxon>
        <taxon>Geodermatophilus</taxon>
    </lineage>
</organism>
<name>A0A285EFR6_9ACTN</name>
<feature type="domain" description="Fe/B12 periplasmic-binding" evidence="2">
    <location>
        <begin position="43"/>
        <end position="292"/>
    </location>
</feature>
<dbReference type="PROSITE" id="PS50983">
    <property type="entry name" value="FE_B12_PBP"/>
    <property type="match status" value="1"/>
</dbReference>
<keyword evidence="4" id="KW-1185">Reference proteome</keyword>
<gene>
    <name evidence="3" type="ORF">SAMN06893097_10962</name>
</gene>
<evidence type="ECO:0000259" key="2">
    <source>
        <dbReference type="PROSITE" id="PS50983"/>
    </source>
</evidence>